<keyword evidence="1" id="KW-1133">Transmembrane helix</keyword>
<proteinExistence type="predicted"/>
<keyword evidence="1" id="KW-0472">Membrane</keyword>
<accession>A0A0E9X1M9</accession>
<protein>
    <submittedName>
        <fullName evidence="2">Uncharacterized protein</fullName>
    </submittedName>
</protein>
<evidence type="ECO:0000313" key="2">
    <source>
        <dbReference type="EMBL" id="JAH96346.1"/>
    </source>
</evidence>
<reference evidence="2" key="2">
    <citation type="journal article" date="2015" name="Fish Shellfish Immunol.">
        <title>Early steps in the European eel (Anguilla anguilla)-Vibrio vulnificus interaction in the gills: Role of the RtxA13 toxin.</title>
        <authorList>
            <person name="Callol A."/>
            <person name="Pajuelo D."/>
            <person name="Ebbesson L."/>
            <person name="Teles M."/>
            <person name="MacKenzie S."/>
            <person name="Amaro C."/>
        </authorList>
    </citation>
    <scope>NUCLEOTIDE SEQUENCE</scope>
</reference>
<dbReference type="EMBL" id="GBXM01012231">
    <property type="protein sequence ID" value="JAH96346.1"/>
    <property type="molecule type" value="Transcribed_RNA"/>
</dbReference>
<sequence length="60" mass="7070">MYWMSQVFKSPFITKKAKTRPKKIHFFITIFMLISILLNFIDGDVSTNQCNQWGSSSAWH</sequence>
<evidence type="ECO:0000256" key="1">
    <source>
        <dbReference type="SAM" id="Phobius"/>
    </source>
</evidence>
<feature type="transmembrane region" description="Helical" evidence="1">
    <location>
        <begin position="24"/>
        <end position="41"/>
    </location>
</feature>
<keyword evidence="1" id="KW-0812">Transmembrane</keyword>
<organism evidence="2">
    <name type="scientific">Anguilla anguilla</name>
    <name type="common">European freshwater eel</name>
    <name type="synonym">Muraena anguilla</name>
    <dbReference type="NCBI Taxonomy" id="7936"/>
    <lineage>
        <taxon>Eukaryota</taxon>
        <taxon>Metazoa</taxon>
        <taxon>Chordata</taxon>
        <taxon>Craniata</taxon>
        <taxon>Vertebrata</taxon>
        <taxon>Euteleostomi</taxon>
        <taxon>Actinopterygii</taxon>
        <taxon>Neopterygii</taxon>
        <taxon>Teleostei</taxon>
        <taxon>Anguilliformes</taxon>
        <taxon>Anguillidae</taxon>
        <taxon>Anguilla</taxon>
    </lineage>
</organism>
<name>A0A0E9X1M9_ANGAN</name>
<reference evidence="2" key="1">
    <citation type="submission" date="2014-11" db="EMBL/GenBank/DDBJ databases">
        <authorList>
            <person name="Amaro Gonzalez C."/>
        </authorList>
    </citation>
    <scope>NUCLEOTIDE SEQUENCE</scope>
</reference>
<dbReference type="AlphaFoldDB" id="A0A0E9X1M9"/>